<reference evidence="2" key="1">
    <citation type="journal article" date="2019" name="Int. J. Syst. Evol. Microbiol.">
        <title>The Global Catalogue of Microorganisms (GCM) 10K type strain sequencing project: providing services to taxonomists for standard genome sequencing and annotation.</title>
        <authorList>
            <consortium name="The Broad Institute Genomics Platform"/>
            <consortium name="The Broad Institute Genome Sequencing Center for Infectious Disease"/>
            <person name="Wu L."/>
            <person name="Ma J."/>
        </authorList>
    </citation>
    <scope>NUCLEOTIDE SEQUENCE [LARGE SCALE GENOMIC DNA]</scope>
    <source>
        <strain evidence="2">CGMCC 1.18575</strain>
    </source>
</reference>
<dbReference type="RefSeq" id="WP_378129088.1">
    <property type="nucleotide sequence ID" value="NZ_JBHSMI010000003.1"/>
</dbReference>
<comment type="caution">
    <text evidence="1">The sequence shown here is derived from an EMBL/GenBank/DDBJ whole genome shotgun (WGS) entry which is preliminary data.</text>
</comment>
<keyword evidence="2" id="KW-1185">Reference proteome</keyword>
<accession>A0ABW0HJV4</accession>
<proteinExistence type="predicted"/>
<evidence type="ECO:0000313" key="1">
    <source>
        <dbReference type="EMBL" id="MFC5401484.1"/>
    </source>
</evidence>
<sequence>MRKMDQIAERLGYVGNQAETDIQWLLSQLEKAERVMTKALSYLSDTEIVEEIKKFLVSLSK</sequence>
<dbReference type="EMBL" id="JBHSMI010000003">
    <property type="protein sequence ID" value="MFC5401484.1"/>
    <property type="molecule type" value="Genomic_DNA"/>
</dbReference>
<evidence type="ECO:0008006" key="3">
    <source>
        <dbReference type="Google" id="ProtNLM"/>
    </source>
</evidence>
<gene>
    <name evidence="1" type="ORF">ACFPOF_01955</name>
</gene>
<organism evidence="1 2">
    <name type="scientific">Cohnella soli</name>
    <dbReference type="NCBI Taxonomy" id="425005"/>
    <lineage>
        <taxon>Bacteria</taxon>
        <taxon>Bacillati</taxon>
        <taxon>Bacillota</taxon>
        <taxon>Bacilli</taxon>
        <taxon>Bacillales</taxon>
        <taxon>Paenibacillaceae</taxon>
        <taxon>Cohnella</taxon>
    </lineage>
</organism>
<evidence type="ECO:0000313" key="2">
    <source>
        <dbReference type="Proteomes" id="UP001596113"/>
    </source>
</evidence>
<protein>
    <recommendedName>
        <fullName evidence="3">Spo0E family sporulation regulatory protein-aspartic acid phosphatase</fullName>
    </recommendedName>
</protein>
<dbReference type="Proteomes" id="UP001596113">
    <property type="component" value="Unassembled WGS sequence"/>
</dbReference>
<name>A0ABW0HJV4_9BACL</name>